<dbReference type="EMBL" id="FWEV01000341">
    <property type="protein sequence ID" value="SLM33194.1"/>
    <property type="molecule type" value="Genomic_DNA"/>
</dbReference>
<evidence type="ECO:0000313" key="2">
    <source>
        <dbReference type="Proteomes" id="UP000191931"/>
    </source>
</evidence>
<reference evidence="1 2" key="1">
    <citation type="submission" date="2017-03" db="EMBL/GenBank/DDBJ databases">
        <authorList>
            <person name="Afonso C.L."/>
            <person name="Miller P.J."/>
            <person name="Scott M.A."/>
            <person name="Spackman E."/>
            <person name="Goraichik I."/>
            <person name="Dimitrov K.M."/>
            <person name="Suarez D.L."/>
            <person name="Swayne D.E."/>
        </authorList>
    </citation>
    <scope>NUCLEOTIDE SEQUENCE [LARGE SCALE GENOMIC DNA]</scope>
    <source>
        <strain evidence="1">PRJEB14757</strain>
    </source>
</reference>
<dbReference type="RefSeq" id="WP_080803414.1">
    <property type="nucleotide sequence ID" value="NZ_LT828544.1"/>
</dbReference>
<organism evidence="1 2">
    <name type="scientific">Desulfamplus magnetovallimortis</name>
    <dbReference type="NCBI Taxonomy" id="1246637"/>
    <lineage>
        <taxon>Bacteria</taxon>
        <taxon>Pseudomonadati</taxon>
        <taxon>Thermodesulfobacteriota</taxon>
        <taxon>Desulfobacteria</taxon>
        <taxon>Desulfobacterales</taxon>
        <taxon>Desulfobacteraceae</taxon>
        <taxon>Desulfamplus</taxon>
    </lineage>
</organism>
<accession>A0A1W1HL43</accession>
<evidence type="ECO:0000313" key="1">
    <source>
        <dbReference type="EMBL" id="SLM33194.1"/>
    </source>
</evidence>
<protein>
    <submittedName>
        <fullName evidence="1">Uncharacterized protein</fullName>
    </submittedName>
</protein>
<gene>
    <name evidence="1" type="ORF">MTBBW1_940013</name>
</gene>
<dbReference type="Proteomes" id="UP000191931">
    <property type="component" value="Unassembled WGS sequence"/>
</dbReference>
<sequence>MRTDTEIKMAGLEVLSDNLGMIEAERFIALVQRERFDYTKWRENLFKGLSGEEISKKAMEHQQILKNK</sequence>
<dbReference type="OrthoDB" id="361711at2"/>
<dbReference type="AlphaFoldDB" id="A0A1W1HL43"/>
<name>A0A1W1HL43_9BACT</name>
<keyword evidence="2" id="KW-1185">Reference proteome</keyword>
<dbReference type="STRING" id="1246637.MTBBW1_940013"/>
<proteinExistence type="predicted"/>